<proteinExistence type="predicted"/>
<dbReference type="GO" id="GO:0008168">
    <property type="term" value="F:methyltransferase activity"/>
    <property type="evidence" value="ECO:0007669"/>
    <property type="project" value="UniProtKB-KW"/>
</dbReference>
<evidence type="ECO:0000259" key="9">
    <source>
        <dbReference type="PROSITE" id="PS50868"/>
    </source>
</evidence>
<dbReference type="InterPro" id="IPR001214">
    <property type="entry name" value="SET_dom"/>
</dbReference>
<evidence type="ECO:0000256" key="5">
    <source>
        <dbReference type="ARBA" id="ARBA00022679"/>
    </source>
</evidence>
<evidence type="ECO:0000256" key="7">
    <source>
        <dbReference type="ARBA" id="ARBA00023242"/>
    </source>
</evidence>
<comment type="subcellular location">
    <subcellularLocation>
        <location evidence="2">Chromosome</location>
    </subcellularLocation>
    <subcellularLocation>
        <location evidence="1">Nucleus</location>
    </subcellularLocation>
</comment>
<name>A5AG60_VITVI</name>
<keyword evidence="4" id="KW-0489">Methyltransferase</keyword>
<feature type="domain" description="SET" evidence="8">
    <location>
        <begin position="68"/>
        <end position="171"/>
    </location>
</feature>
<keyword evidence="3" id="KW-0158">Chromosome</keyword>
<feature type="domain" description="Post-SET" evidence="9">
    <location>
        <begin position="177"/>
        <end position="193"/>
    </location>
</feature>
<evidence type="ECO:0000256" key="4">
    <source>
        <dbReference type="ARBA" id="ARBA00022603"/>
    </source>
</evidence>
<accession>A5AG60</accession>
<dbReference type="GO" id="GO:0005634">
    <property type="term" value="C:nucleus"/>
    <property type="evidence" value="ECO:0007669"/>
    <property type="project" value="UniProtKB-SubCell"/>
</dbReference>
<dbReference type="SMART" id="SM00508">
    <property type="entry name" value="PostSET"/>
    <property type="match status" value="1"/>
</dbReference>
<keyword evidence="6" id="KW-0949">S-adenosyl-L-methionine</keyword>
<dbReference type="GO" id="GO:0005694">
    <property type="term" value="C:chromosome"/>
    <property type="evidence" value="ECO:0007669"/>
    <property type="project" value="UniProtKB-SubCell"/>
</dbReference>
<dbReference type="InterPro" id="IPR050777">
    <property type="entry name" value="SET2_Histone-Lys_MeTrsfase"/>
</dbReference>
<sequence length="290" mass="31752">MAYSVPVALGQDLLVCVGEIAYVGCYNLAVPQAVNVGLHVSTNHSRADLEDILPLCAPPSYTAKLDGMPMHLSKVMLTEKCGSGIVADEDIKQGEFVIEYVGEVIDDKTCEDRLWKMKHLGETNFYLCEINRDMVIDATYKGNKRIDGETRIGIFATRDIKRGEHLTYDYQFVQFGADQDCHCGAVGCRRKLGVKPSKPKLASSDAALKLVACQVAMSSSKMKAILSGNNSLVQTDLFLVEILPIPSLPSLLGLHTLSVGSSRLTHDQQRIGSRNCIGEIIMVTRSMGER</sequence>
<dbReference type="SMART" id="SM00317">
    <property type="entry name" value="SET"/>
    <property type="match status" value="1"/>
</dbReference>
<dbReference type="GO" id="GO:0032259">
    <property type="term" value="P:methylation"/>
    <property type="evidence" value="ECO:0007669"/>
    <property type="project" value="UniProtKB-KW"/>
</dbReference>
<dbReference type="PROSITE" id="PS50868">
    <property type="entry name" value="POST_SET"/>
    <property type="match status" value="1"/>
</dbReference>
<dbReference type="PROSITE" id="PS50280">
    <property type="entry name" value="SET"/>
    <property type="match status" value="1"/>
</dbReference>
<dbReference type="EMBL" id="AM425918">
    <property type="protein sequence ID" value="CAN77905.1"/>
    <property type="molecule type" value="Genomic_DNA"/>
</dbReference>
<evidence type="ECO:0000256" key="6">
    <source>
        <dbReference type="ARBA" id="ARBA00022691"/>
    </source>
</evidence>
<gene>
    <name evidence="10" type="ORF">VITISV_024391</name>
</gene>
<dbReference type="AlphaFoldDB" id="A5AG60"/>
<dbReference type="Gene3D" id="2.170.270.10">
    <property type="entry name" value="SET domain"/>
    <property type="match status" value="1"/>
</dbReference>
<evidence type="ECO:0000259" key="8">
    <source>
        <dbReference type="PROSITE" id="PS50280"/>
    </source>
</evidence>
<dbReference type="SUPFAM" id="SSF82199">
    <property type="entry name" value="SET domain"/>
    <property type="match status" value="1"/>
</dbReference>
<organism evidence="10">
    <name type="scientific">Vitis vinifera</name>
    <name type="common">Grape</name>
    <dbReference type="NCBI Taxonomy" id="29760"/>
    <lineage>
        <taxon>Eukaryota</taxon>
        <taxon>Viridiplantae</taxon>
        <taxon>Streptophyta</taxon>
        <taxon>Embryophyta</taxon>
        <taxon>Tracheophyta</taxon>
        <taxon>Spermatophyta</taxon>
        <taxon>Magnoliopsida</taxon>
        <taxon>eudicotyledons</taxon>
        <taxon>Gunneridae</taxon>
        <taxon>Pentapetalae</taxon>
        <taxon>rosids</taxon>
        <taxon>Vitales</taxon>
        <taxon>Vitaceae</taxon>
        <taxon>Viteae</taxon>
        <taxon>Vitis</taxon>
    </lineage>
</organism>
<keyword evidence="7" id="KW-0539">Nucleus</keyword>
<dbReference type="PANTHER" id="PTHR22884">
    <property type="entry name" value="SET DOMAIN PROTEINS"/>
    <property type="match status" value="1"/>
</dbReference>
<dbReference type="InterPro" id="IPR046341">
    <property type="entry name" value="SET_dom_sf"/>
</dbReference>
<evidence type="ECO:0000313" key="10">
    <source>
        <dbReference type="EMBL" id="CAN77905.1"/>
    </source>
</evidence>
<evidence type="ECO:0000256" key="3">
    <source>
        <dbReference type="ARBA" id="ARBA00022454"/>
    </source>
</evidence>
<dbReference type="ExpressionAtlas" id="A5AG60">
    <property type="expression patterns" value="baseline and differential"/>
</dbReference>
<reference evidence="10" key="1">
    <citation type="journal article" date="2007" name="PLoS ONE">
        <title>The first genome sequence of an elite grapevine cultivar (Pinot noir Vitis vinifera L.): coping with a highly heterozygous genome.</title>
        <authorList>
            <person name="Velasco R."/>
            <person name="Zharkikh A."/>
            <person name="Troggio M."/>
            <person name="Cartwright D.A."/>
            <person name="Cestaro A."/>
            <person name="Pruss D."/>
            <person name="Pindo M."/>
            <person name="FitzGerald L.M."/>
            <person name="Vezzulli S."/>
            <person name="Reid J."/>
            <person name="Malacarne G."/>
            <person name="Iliev D."/>
            <person name="Coppola G."/>
            <person name="Wardell B."/>
            <person name="Micheletti D."/>
            <person name="Macalma T."/>
            <person name="Facci M."/>
            <person name="Mitchell J.T."/>
            <person name="Perazzolli M."/>
            <person name="Eldredge G."/>
            <person name="Gatto P."/>
            <person name="Oyzerski R."/>
            <person name="Moretto M."/>
            <person name="Gutin N."/>
            <person name="Stefanini M."/>
            <person name="Chen Y."/>
            <person name="Segala C."/>
            <person name="Davenport C."/>
            <person name="Dematte L."/>
            <person name="Mraz A."/>
            <person name="Battilana J."/>
            <person name="Stormo K."/>
            <person name="Costa F."/>
            <person name="Tao Q."/>
            <person name="Si-Ammour A."/>
            <person name="Harkins T."/>
            <person name="Lackey A."/>
            <person name="Perbost C."/>
            <person name="Taillon B."/>
            <person name="Stella A."/>
            <person name="Solovyev V."/>
            <person name="Fawcett J.A."/>
            <person name="Sterck L."/>
            <person name="Vandepoele K."/>
            <person name="Grando S.M."/>
            <person name="Toppo S."/>
            <person name="Moser C."/>
            <person name="Lanchbury J."/>
            <person name="Bogden R."/>
            <person name="Skolnick M."/>
            <person name="Sgaramella V."/>
            <person name="Bhatnagar S.K."/>
            <person name="Fontana P."/>
            <person name="Gutin A."/>
            <person name="Van de Peer Y."/>
            <person name="Salamini F."/>
            <person name="Viola R."/>
        </authorList>
    </citation>
    <scope>NUCLEOTIDE SEQUENCE</scope>
</reference>
<dbReference type="InterPro" id="IPR003616">
    <property type="entry name" value="Post-SET_dom"/>
</dbReference>
<evidence type="ECO:0000256" key="2">
    <source>
        <dbReference type="ARBA" id="ARBA00004286"/>
    </source>
</evidence>
<protein>
    <recommendedName>
        <fullName evidence="11">Histone-lysine N-methyltransferase ASHH3</fullName>
    </recommendedName>
</protein>
<evidence type="ECO:0008006" key="11">
    <source>
        <dbReference type="Google" id="ProtNLM"/>
    </source>
</evidence>
<dbReference type="Pfam" id="PF00856">
    <property type="entry name" value="SET"/>
    <property type="match status" value="1"/>
</dbReference>
<keyword evidence="5" id="KW-0808">Transferase</keyword>
<evidence type="ECO:0000256" key="1">
    <source>
        <dbReference type="ARBA" id="ARBA00004123"/>
    </source>
</evidence>